<sequence>MSSFVPAASGDSLILILLRIVDRYSKSLQNVETRLAVMERSFIDFVTEAKKREDVALDLLLAMSEKVESLENRQSEKQLLKHLTKIEVEVEVLKIAFNSGSSNRTSVCKNDKNGANCLEQTPPESARPHRIKASKRLKNNAKDKINIKHEKIKVDDENSSKTGAQKRSKKSFDQSTVSTIDLSKNVKVDKKQSTITSKNWLMQRVAQRSTKKQFTHDLFKLSPNLQRAFNIASTVACYYLIDYATLWKYAFSWLYTFIQPGCKYGRTCCRIHTETTFRDLYSLLWNMHLYNYIRSALSGNTHSRRRIHGFKFSFMQCFTAGFNLMYLLGLLYLVQFLTKGALFAYAQWHIEFWDVFVFSYVVD</sequence>
<evidence type="ECO:0000313" key="4">
    <source>
        <dbReference type="Proteomes" id="UP000298663"/>
    </source>
</evidence>
<dbReference type="EMBL" id="AZBU02000010">
    <property type="protein sequence ID" value="TKR62568.1"/>
    <property type="molecule type" value="Genomic_DNA"/>
</dbReference>
<organism evidence="3 4">
    <name type="scientific">Steinernema carpocapsae</name>
    <name type="common">Entomopathogenic nematode</name>
    <dbReference type="NCBI Taxonomy" id="34508"/>
    <lineage>
        <taxon>Eukaryota</taxon>
        <taxon>Metazoa</taxon>
        <taxon>Ecdysozoa</taxon>
        <taxon>Nematoda</taxon>
        <taxon>Chromadorea</taxon>
        <taxon>Rhabditida</taxon>
        <taxon>Tylenchina</taxon>
        <taxon>Panagrolaimomorpha</taxon>
        <taxon>Strongyloidoidea</taxon>
        <taxon>Steinernematidae</taxon>
        <taxon>Steinernema</taxon>
    </lineage>
</organism>
<evidence type="ECO:0000313" key="3">
    <source>
        <dbReference type="EMBL" id="TKR62568.1"/>
    </source>
</evidence>
<accession>A0A4U5M1J7</accession>
<feature type="compositionally biased region" description="Basic and acidic residues" evidence="1">
    <location>
        <begin position="140"/>
        <end position="159"/>
    </location>
</feature>
<keyword evidence="2" id="KW-0812">Transmembrane</keyword>
<reference evidence="3 4" key="1">
    <citation type="journal article" date="2015" name="Genome Biol.">
        <title>Comparative genomics of Steinernema reveals deeply conserved gene regulatory networks.</title>
        <authorList>
            <person name="Dillman A.R."/>
            <person name="Macchietto M."/>
            <person name="Porter C.F."/>
            <person name="Rogers A."/>
            <person name="Williams B."/>
            <person name="Antoshechkin I."/>
            <person name="Lee M.M."/>
            <person name="Goodwin Z."/>
            <person name="Lu X."/>
            <person name="Lewis E.E."/>
            <person name="Goodrich-Blair H."/>
            <person name="Stock S.P."/>
            <person name="Adams B.J."/>
            <person name="Sternberg P.W."/>
            <person name="Mortazavi A."/>
        </authorList>
    </citation>
    <scope>NUCLEOTIDE SEQUENCE [LARGE SCALE GENOMIC DNA]</scope>
    <source>
        <strain evidence="3 4">ALL</strain>
    </source>
</reference>
<keyword evidence="4" id="KW-1185">Reference proteome</keyword>
<evidence type="ECO:0000256" key="1">
    <source>
        <dbReference type="SAM" id="MobiDB-lite"/>
    </source>
</evidence>
<protein>
    <submittedName>
        <fullName evidence="3">Uncharacterized protein</fullName>
    </submittedName>
</protein>
<keyword evidence="2" id="KW-0472">Membrane</keyword>
<evidence type="ECO:0000256" key="2">
    <source>
        <dbReference type="SAM" id="Phobius"/>
    </source>
</evidence>
<feature type="compositionally biased region" description="Basic residues" evidence="1">
    <location>
        <begin position="128"/>
        <end position="139"/>
    </location>
</feature>
<feature type="region of interest" description="Disordered" evidence="1">
    <location>
        <begin position="120"/>
        <end position="170"/>
    </location>
</feature>
<gene>
    <name evidence="3" type="ORF">L596_026502</name>
</gene>
<reference evidence="3 4" key="2">
    <citation type="journal article" date="2019" name="G3 (Bethesda)">
        <title>Hybrid Assembly of the Genome of the Entomopathogenic Nematode Steinernema carpocapsae Identifies the X-Chromosome.</title>
        <authorList>
            <person name="Serra L."/>
            <person name="Macchietto M."/>
            <person name="Macias-Munoz A."/>
            <person name="McGill C.J."/>
            <person name="Rodriguez I.M."/>
            <person name="Rodriguez B."/>
            <person name="Murad R."/>
            <person name="Mortazavi A."/>
        </authorList>
    </citation>
    <scope>NUCLEOTIDE SEQUENCE [LARGE SCALE GENOMIC DNA]</scope>
    <source>
        <strain evidence="3 4">ALL</strain>
    </source>
</reference>
<name>A0A4U5M1J7_STECR</name>
<dbReference type="Proteomes" id="UP000298663">
    <property type="component" value="Unassembled WGS sequence"/>
</dbReference>
<keyword evidence="2" id="KW-1133">Transmembrane helix</keyword>
<dbReference type="AlphaFoldDB" id="A0A4U5M1J7"/>
<proteinExistence type="predicted"/>
<feature type="transmembrane region" description="Helical" evidence="2">
    <location>
        <begin position="312"/>
        <end position="334"/>
    </location>
</feature>
<comment type="caution">
    <text evidence="3">The sequence shown here is derived from an EMBL/GenBank/DDBJ whole genome shotgun (WGS) entry which is preliminary data.</text>
</comment>